<dbReference type="EMBL" id="JAQJZL010000010">
    <property type="protein sequence ID" value="KAJ6035019.1"/>
    <property type="molecule type" value="Genomic_DNA"/>
</dbReference>
<keyword evidence="3" id="KW-1185">Reference proteome</keyword>
<proteinExistence type="predicted"/>
<name>A0AAD6N6B2_PENCN</name>
<feature type="compositionally biased region" description="Polar residues" evidence="1">
    <location>
        <begin position="33"/>
        <end position="42"/>
    </location>
</feature>
<evidence type="ECO:0000313" key="2">
    <source>
        <dbReference type="EMBL" id="KAJ6035019.1"/>
    </source>
</evidence>
<sequence>MPESKETEPSASMPGNSDKQARLPPNEDYISRHQLTNPQPTSSQIVQISEFLPVLDQDLYEFFQEITSEIQKLGCSRAEAVARINEAWGQVDFETNDIVYHEEPKFWAYRHYYEEVLSWDEGADRSNWKVRDAPPPGSASWTLKEEVDV</sequence>
<accession>A0AAD6N6B2</accession>
<evidence type="ECO:0000313" key="3">
    <source>
        <dbReference type="Proteomes" id="UP001219568"/>
    </source>
</evidence>
<reference evidence="2" key="2">
    <citation type="submission" date="2023-01" db="EMBL/GenBank/DDBJ databases">
        <authorList>
            <person name="Petersen C."/>
        </authorList>
    </citation>
    <scope>NUCLEOTIDE SEQUENCE</scope>
    <source>
        <strain evidence="2">IBT 15450</strain>
    </source>
</reference>
<feature type="region of interest" description="Disordered" evidence="1">
    <location>
        <begin position="130"/>
        <end position="149"/>
    </location>
</feature>
<dbReference type="Proteomes" id="UP001219568">
    <property type="component" value="Unassembled WGS sequence"/>
</dbReference>
<feature type="compositionally biased region" description="Polar residues" evidence="1">
    <location>
        <begin position="9"/>
        <end position="18"/>
    </location>
</feature>
<reference evidence="2" key="1">
    <citation type="journal article" date="2023" name="IMA Fungus">
        <title>Comparative genomic study of the Penicillium genus elucidates a diverse pangenome and 15 lateral gene transfer events.</title>
        <authorList>
            <person name="Petersen C."/>
            <person name="Sorensen T."/>
            <person name="Nielsen M.R."/>
            <person name="Sondergaard T.E."/>
            <person name="Sorensen J.L."/>
            <person name="Fitzpatrick D.A."/>
            <person name="Frisvad J.C."/>
            <person name="Nielsen K.L."/>
        </authorList>
    </citation>
    <scope>NUCLEOTIDE SEQUENCE</scope>
    <source>
        <strain evidence="2">IBT 15450</strain>
    </source>
</reference>
<protein>
    <submittedName>
        <fullName evidence="2">Uncharacterized protein</fullName>
    </submittedName>
</protein>
<gene>
    <name evidence="2" type="ORF">N7460_009194</name>
</gene>
<evidence type="ECO:0000256" key="1">
    <source>
        <dbReference type="SAM" id="MobiDB-lite"/>
    </source>
</evidence>
<organism evidence="2 3">
    <name type="scientific">Penicillium canescens</name>
    <dbReference type="NCBI Taxonomy" id="5083"/>
    <lineage>
        <taxon>Eukaryota</taxon>
        <taxon>Fungi</taxon>
        <taxon>Dikarya</taxon>
        <taxon>Ascomycota</taxon>
        <taxon>Pezizomycotina</taxon>
        <taxon>Eurotiomycetes</taxon>
        <taxon>Eurotiomycetidae</taxon>
        <taxon>Eurotiales</taxon>
        <taxon>Aspergillaceae</taxon>
        <taxon>Penicillium</taxon>
    </lineage>
</organism>
<comment type="caution">
    <text evidence="2">The sequence shown here is derived from an EMBL/GenBank/DDBJ whole genome shotgun (WGS) entry which is preliminary data.</text>
</comment>
<dbReference type="AlphaFoldDB" id="A0AAD6N6B2"/>
<feature type="region of interest" description="Disordered" evidence="1">
    <location>
        <begin position="1"/>
        <end position="42"/>
    </location>
</feature>